<evidence type="ECO:0000313" key="2">
    <source>
        <dbReference type="EMBL" id="AEG00659.1"/>
    </source>
</evidence>
<dbReference type="AlphaFoldDB" id="G0A7I9"/>
<name>G0A7I9_METMM</name>
<dbReference type="KEGG" id="mmt:Metme_2255"/>
<dbReference type="OrthoDB" id="5184303at2"/>
<dbReference type="EMBL" id="CP002738">
    <property type="protein sequence ID" value="AEG00659.1"/>
    <property type="molecule type" value="Genomic_DNA"/>
</dbReference>
<dbReference type="HOGENOM" id="CLU_1048356_0_0_6"/>
<dbReference type="RefSeq" id="WP_013818900.1">
    <property type="nucleotide sequence ID" value="NC_015572.1"/>
</dbReference>
<dbReference type="eggNOG" id="ENOG5033I4I">
    <property type="taxonomic scope" value="Bacteria"/>
</dbReference>
<sequence length="238" mass="26186">MSCIFCSSEGTYQSVAHIVPESLGGKTSPIGKPGVTCDACNQYFGQKVESKALQSFPFSGFRVLTGVPSKKGTMPKIQTTAGVVHATGNSGVVQLEPRSDELRRLINSGKVNQLRIIAEVTEPLAVCRTLLKIGLEQLGKHFYEVATSERVRAARDFARRPARSEHWWFIIQANPVKYVSGAHQYTNSSIEIIEREGVLISVLHLLGVSTMIPLEQGTLPPEPRELPEPEYRIIIAKC</sequence>
<feature type="domain" description="HNH endonuclease 5" evidence="1">
    <location>
        <begin position="3"/>
        <end position="56"/>
    </location>
</feature>
<dbReference type="InterPro" id="IPR029471">
    <property type="entry name" value="HNH_5"/>
</dbReference>
<dbReference type="Pfam" id="PF14279">
    <property type="entry name" value="HNH_5"/>
    <property type="match status" value="1"/>
</dbReference>
<evidence type="ECO:0000313" key="3">
    <source>
        <dbReference type="Proteomes" id="UP000008888"/>
    </source>
</evidence>
<evidence type="ECO:0000259" key="1">
    <source>
        <dbReference type="Pfam" id="PF14279"/>
    </source>
</evidence>
<proteinExistence type="predicted"/>
<gene>
    <name evidence="2" type="ordered locus">Metme_2255</name>
</gene>
<reference key="2">
    <citation type="submission" date="2011-05" db="EMBL/GenBank/DDBJ databases">
        <title>Complete genome sequence of the aerobic marine methanotroph Methylomonas methanica MC09.</title>
        <authorList>
            <person name="Boden R."/>
            <person name="Cunliffe M."/>
            <person name="Scanlan J."/>
            <person name="Moussard H."/>
            <person name="Kits K.D."/>
            <person name="Klotz M."/>
            <person name="Jetten M."/>
            <person name="Vuilleumier S."/>
            <person name="Han J."/>
            <person name="Peters L."/>
            <person name="Mikhailova N."/>
            <person name="Teshima H."/>
            <person name="Tapia R."/>
            <person name="Kyrpides N."/>
            <person name="Ivanova N."/>
            <person name="Pagani I."/>
            <person name="Cheng J.-F."/>
            <person name="Goodwin L."/>
            <person name="Han C."/>
            <person name="Hauser L."/>
            <person name="Land M."/>
            <person name="Lapidus A."/>
            <person name="Lucas S."/>
            <person name="Pitluck S."/>
            <person name="Woyke T."/>
            <person name="Stein L.Y."/>
            <person name="Murrell C."/>
        </authorList>
    </citation>
    <scope>NUCLEOTIDE SEQUENCE</scope>
    <source>
        <strain>MC09</strain>
    </source>
</reference>
<dbReference type="STRING" id="857087.Metme_2255"/>
<keyword evidence="3" id="KW-1185">Reference proteome</keyword>
<reference evidence="3" key="3">
    <citation type="submission" date="2011-05" db="EMBL/GenBank/DDBJ databases">
        <title>Complete sequence of Methylomonas methanica MC09.</title>
        <authorList>
            <consortium name="US DOE Joint Genome Institute"/>
            <person name="Lucas S."/>
            <person name="Han J."/>
            <person name="Lapidus A."/>
            <person name="Cheng J.-F."/>
            <person name="Goodwin L."/>
            <person name="Pitluck S."/>
            <person name="Peters L."/>
            <person name="Mikhailova N."/>
            <person name="Teshima H."/>
            <person name="Han C."/>
            <person name="Tapia R."/>
            <person name="Land M."/>
            <person name="Hauser L."/>
            <person name="Kyrpides N."/>
            <person name="Ivanova N."/>
            <person name="Pagani I."/>
            <person name="Stein L."/>
            <person name="Woyke T."/>
        </authorList>
    </citation>
    <scope>NUCLEOTIDE SEQUENCE [LARGE SCALE GENOMIC DNA]</scope>
    <source>
        <strain evidence="3">MC09</strain>
    </source>
</reference>
<protein>
    <recommendedName>
        <fullName evidence="1">HNH endonuclease 5 domain-containing protein</fullName>
    </recommendedName>
</protein>
<reference evidence="2 3" key="1">
    <citation type="journal article" date="2011" name="J. Bacteriol.">
        <title>Complete Genome Sequence of the Aerobic Marine Methanotroph Methylomonas methanica MC09.</title>
        <authorList>
            <person name="Boden R."/>
            <person name="Cunliffe M."/>
            <person name="Scanlan J."/>
            <person name="Moussard H."/>
            <person name="Kits K.D."/>
            <person name="Klotz M.G."/>
            <person name="Jetten M.S."/>
            <person name="Vuilleumier S."/>
            <person name="Han J."/>
            <person name="Peters L."/>
            <person name="Mikhailova N."/>
            <person name="Teshima H."/>
            <person name="Tapia R."/>
            <person name="Kyrpides N."/>
            <person name="Ivanova N."/>
            <person name="Pagani I."/>
            <person name="Cheng J.F."/>
            <person name="Goodwin L."/>
            <person name="Han C."/>
            <person name="Hauser L."/>
            <person name="Land M.L."/>
            <person name="Lapidus A."/>
            <person name="Lucas S."/>
            <person name="Pitluck S."/>
            <person name="Woyke T."/>
            <person name="Stein L."/>
            <person name="Murrell J.C."/>
        </authorList>
    </citation>
    <scope>NUCLEOTIDE SEQUENCE [LARGE SCALE GENOMIC DNA]</scope>
    <source>
        <strain evidence="2 3">MC09</strain>
    </source>
</reference>
<dbReference type="Proteomes" id="UP000008888">
    <property type="component" value="Chromosome"/>
</dbReference>
<accession>G0A7I9</accession>
<organism evidence="2 3">
    <name type="scientific">Methylomonas methanica (strain DSM 25384 / MC09)</name>
    <dbReference type="NCBI Taxonomy" id="857087"/>
    <lineage>
        <taxon>Bacteria</taxon>
        <taxon>Pseudomonadati</taxon>
        <taxon>Pseudomonadota</taxon>
        <taxon>Gammaproteobacteria</taxon>
        <taxon>Methylococcales</taxon>
        <taxon>Methylococcaceae</taxon>
        <taxon>Methylomonas</taxon>
    </lineage>
</organism>